<feature type="transmembrane region" description="Helical" evidence="5">
    <location>
        <begin position="62"/>
        <end position="84"/>
    </location>
</feature>
<accession>C8X968</accession>
<dbReference type="HOGENOM" id="CLU_043139_0_0_11"/>
<dbReference type="Pfam" id="PF02674">
    <property type="entry name" value="Colicin_V"/>
    <property type="match status" value="1"/>
</dbReference>
<dbReference type="GO" id="GO:0004252">
    <property type="term" value="F:serine-type endopeptidase activity"/>
    <property type="evidence" value="ECO:0007669"/>
    <property type="project" value="InterPro"/>
</dbReference>
<dbReference type="InParanoid" id="C8X968"/>
<feature type="transmembrane region" description="Helical" evidence="5">
    <location>
        <begin position="30"/>
        <end position="50"/>
    </location>
</feature>
<dbReference type="InterPro" id="IPR003825">
    <property type="entry name" value="Colicin-V_CvpA"/>
</dbReference>
<evidence type="ECO:0000256" key="4">
    <source>
        <dbReference type="ARBA" id="ARBA00023136"/>
    </source>
</evidence>
<dbReference type="RefSeq" id="WP_015746052.1">
    <property type="nucleotide sequence ID" value="NC_013235.1"/>
</dbReference>
<name>C8X968_NAKMY</name>
<feature type="transmembrane region" description="Helical" evidence="5">
    <location>
        <begin position="6"/>
        <end position="23"/>
    </location>
</feature>
<dbReference type="SUPFAM" id="SSF50494">
    <property type="entry name" value="Trypsin-like serine proteases"/>
    <property type="match status" value="1"/>
</dbReference>
<reference evidence="7" key="1">
    <citation type="submission" date="2009-09" db="EMBL/GenBank/DDBJ databases">
        <title>The complete genome of Nakamurella multipartita DSM 44233.</title>
        <authorList>
            <consortium name="US DOE Joint Genome Institute (JGI-PGF)"/>
            <person name="Lucas S."/>
            <person name="Copeland A."/>
            <person name="Lapidus A."/>
            <person name="Glavina del Rio T."/>
            <person name="Dalin E."/>
            <person name="Tice H."/>
            <person name="Bruce D."/>
            <person name="Goodwin L."/>
            <person name="Pitluck S."/>
            <person name="Kyrpides N."/>
            <person name="Mavromatis K."/>
            <person name="Ivanova N."/>
            <person name="Ovchinnikova G."/>
            <person name="Sims D."/>
            <person name="Meincke L."/>
            <person name="Brettin T."/>
            <person name="Detter J.C."/>
            <person name="Han C."/>
            <person name="Larimer F."/>
            <person name="Land M."/>
            <person name="Hauser L."/>
            <person name="Markowitz V."/>
            <person name="Cheng J.-F."/>
            <person name="Hugenholtz P."/>
            <person name="Woyke T."/>
            <person name="Wu D."/>
            <person name="Klenk H.-P."/>
            <person name="Eisen J.A."/>
        </authorList>
    </citation>
    <scope>NUCLEOTIDE SEQUENCE [LARGE SCALE GENOMIC DNA]</scope>
    <source>
        <strain evidence="7">ATCC 700099 / DSM 44233 / CIP 104796 / JCM 9543 / NBRC 105858 / Y-104</strain>
    </source>
</reference>
<evidence type="ECO:0000256" key="5">
    <source>
        <dbReference type="SAM" id="Phobius"/>
    </source>
</evidence>
<evidence type="ECO:0000313" key="7">
    <source>
        <dbReference type="Proteomes" id="UP000002218"/>
    </source>
</evidence>
<dbReference type="Proteomes" id="UP000002218">
    <property type="component" value="Chromosome"/>
</dbReference>
<keyword evidence="4 5" id="KW-0472">Membrane</keyword>
<dbReference type="Pfam" id="PF13365">
    <property type="entry name" value="Trypsin_2"/>
    <property type="match status" value="1"/>
</dbReference>
<dbReference type="NCBIfam" id="NF033740">
    <property type="entry name" value="MarP_fam_protase"/>
    <property type="match status" value="1"/>
</dbReference>
<dbReference type="MEROPS" id="S01.513"/>
<evidence type="ECO:0000256" key="1">
    <source>
        <dbReference type="ARBA" id="ARBA00004141"/>
    </source>
</evidence>
<evidence type="ECO:0000313" key="6">
    <source>
        <dbReference type="EMBL" id="ACV77136.1"/>
    </source>
</evidence>
<dbReference type="eggNOG" id="COG1286">
    <property type="taxonomic scope" value="Bacteria"/>
</dbReference>
<comment type="subcellular location">
    <subcellularLocation>
        <location evidence="1">Membrane</location>
        <topology evidence="1">Multi-pass membrane protein</topology>
    </subcellularLocation>
</comment>
<reference evidence="6 7" key="2">
    <citation type="journal article" date="2010" name="Stand. Genomic Sci.">
        <title>Complete genome sequence of Nakamurella multipartita type strain (Y-104).</title>
        <authorList>
            <person name="Tice H."/>
            <person name="Mayilraj S."/>
            <person name="Sims D."/>
            <person name="Lapidus A."/>
            <person name="Nolan M."/>
            <person name="Lucas S."/>
            <person name="Glavina Del Rio T."/>
            <person name="Copeland A."/>
            <person name="Cheng J.F."/>
            <person name="Meincke L."/>
            <person name="Bruce D."/>
            <person name="Goodwin L."/>
            <person name="Pitluck S."/>
            <person name="Ivanova N."/>
            <person name="Mavromatis K."/>
            <person name="Ovchinnikova G."/>
            <person name="Pati A."/>
            <person name="Chen A."/>
            <person name="Palaniappan K."/>
            <person name="Land M."/>
            <person name="Hauser L."/>
            <person name="Chang Y.J."/>
            <person name="Jeffries C.D."/>
            <person name="Detter J.C."/>
            <person name="Brettin T."/>
            <person name="Rohde M."/>
            <person name="Goker M."/>
            <person name="Bristow J."/>
            <person name="Eisen J.A."/>
            <person name="Markowitz V."/>
            <person name="Hugenholtz P."/>
            <person name="Kyrpides N.C."/>
            <person name="Klenk H.P."/>
            <person name="Chen F."/>
        </authorList>
    </citation>
    <scope>NUCLEOTIDE SEQUENCE [LARGE SCALE GENOMIC DNA]</scope>
    <source>
        <strain evidence="7">ATCC 700099 / DSM 44233 / CIP 104796 / JCM 9543 / NBRC 105858 / Y-104</strain>
    </source>
</reference>
<dbReference type="STRING" id="479431.Namu_0722"/>
<keyword evidence="2 5" id="KW-0812">Transmembrane</keyword>
<dbReference type="KEGG" id="nml:Namu_0722"/>
<proteinExistence type="predicted"/>
<gene>
    <name evidence="6" type="ordered locus">Namu_0722</name>
</gene>
<dbReference type="Gene3D" id="2.40.10.10">
    <property type="entry name" value="Trypsin-like serine proteases"/>
    <property type="match status" value="2"/>
</dbReference>
<dbReference type="PRINTS" id="PR00834">
    <property type="entry name" value="PROTEASES2C"/>
</dbReference>
<dbReference type="InterPro" id="IPR001940">
    <property type="entry name" value="Peptidase_S1C"/>
</dbReference>
<dbReference type="AlphaFoldDB" id="C8X968"/>
<dbReference type="InterPro" id="IPR009003">
    <property type="entry name" value="Peptidase_S1_PA"/>
</dbReference>
<dbReference type="GO" id="GO:0009403">
    <property type="term" value="P:toxin biosynthetic process"/>
    <property type="evidence" value="ECO:0007669"/>
    <property type="project" value="InterPro"/>
</dbReference>
<evidence type="ECO:0000256" key="2">
    <source>
        <dbReference type="ARBA" id="ARBA00022692"/>
    </source>
</evidence>
<dbReference type="eggNOG" id="COG0265">
    <property type="taxonomic scope" value="Bacteria"/>
</dbReference>
<feature type="transmembrane region" description="Helical" evidence="5">
    <location>
        <begin position="105"/>
        <end position="130"/>
    </location>
</feature>
<dbReference type="PANTHER" id="PTHR43019:SF23">
    <property type="entry name" value="PROTEASE DO-LIKE 5, CHLOROPLASTIC"/>
    <property type="match status" value="1"/>
</dbReference>
<dbReference type="PANTHER" id="PTHR43019">
    <property type="entry name" value="SERINE ENDOPROTEASE DEGS"/>
    <property type="match status" value="1"/>
</dbReference>
<dbReference type="OrthoDB" id="9766361at2"/>
<dbReference type="GO" id="GO:0016020">
    <property type="term" value="C:membrane"/>
    <property type="evidence" value="ECO:0007669"/>
    <property type="project" value="UniProtKB-SubCell"/>
</dbReference>
<organism evidence="6 7">
    <name type="scientific">Nakamurella multipartita (strain ATCC 700099 / DSM 44233 / CIP 104796 / JCM 9543 / NBRC 105858 / Y-104)</name>
    <name type="common">Microsphaera multipartita</name>
    <dbReference type="NCBI Taxonomy" id="479431"/>
    <lineage>
        <taxon>Bacteria</taxon>
        <taxon>Bacillati</taxon>
        <taxon>Actinomycetota</taxon>
        <taxon>Actinomycetes</taxon>
        <taxon>Nakamurellales</taxon>
        <taxon>Nakamurellaceae</taxon>
        <taxon>Nakamurella</taxon>
    </lineage>
</organism>
<dbReference type="GO" id="GO:0006508">
    <property type="term" value="P:proteolysis"/>
    <property type="evidence" value="ECO:0007669"/>
    <property type="project" value="InterPro"/>
</dbReference>
<dbReference type="InterPro" id="IPR047680">
    <property type="entry name" value="MarP-like"/>
</dbReference>
<dbReference type="InterPro" id="IPR043504">
    <property type="entry name" value="Peptidase_S1_PA_chymotrypsin"/>
</dbReference>
<sequence length="397" mass="40453">MTGFTVVDVIVVLLVVAAAIAGYRQGFITAMFTLVTAVAGAIVAIWLAPMVMDLVQDSTAKIAIGIACVIVGVGVGEIAGATVGRAISRKISWRPAQAVDRTLGLFGNALAVLLVIWLIAVPLAAVPFPWLSSAIRGSAVLGKVDEVIPSQAQDLSIRLREVFNGSGFPAILDPLAPTPNTAVDPPDQQVVAASGVAAAANSILKVRATAESCARRMEGTGFVIGPGKVLTNAHVVAGSDRAVVESADGNLRATVVLYDPQTDLAVLDVPDLSAPALPWAEQPAASGSDAVVAGFPLDGPYTLVPARVRSVIQLRGPNIYSNATVTREVYTLRAQVQPGNSGGPLLAPDGSVLGVIFGAAIDETDVGFALTAAEVAPVVQAGLVDDTAASTQSCTAA</sequence>
<dbReference type="EMBL" id="CP001737">
    <property type="protein sequence ID" value="ACV77136.1"/>
    <property type="molecule type" value="Genomic_DNA"/>
</dbReference>
<keyword evidence="3 5" id="KW-1133">Transmembrane helix</keyword>
<evidence type="ECO:0000256" key="3">
    <source>
        <dbReference type="ARBA" id="ARBA00022989"/>
    </source>
</evidence>
<protein>
    <submittedName>
        <fullName evidence="6">Peptidase S1 and S6 chymotrypsin/Hap</fullName>
    </submittedName>
</protein>
<keyword evidence="7" id="KW-1185">Reference proteome</keyword>